<evidence type="ECO:0000256" key="4">
    <source>
        <dbReference type="ARBA" id="ARBA00023002"/>
    </source>
</evidence>
<keyword evidence="4" id="KW-0560">Oxidoreductase</keyword>
<accession>A0A0E3WE71</accession>
<comment type="cofactor">
    <cofactor evidence="1">
        <name>FAD</name>
        <dbReference type="ChEBI" id="CHEBI:57692"/>
    </cofactor>
</comment>
<feature type="domain" description="FAD/NAD(P)-binding" evidence="5">
    <location>
        <begin position="4"/>
        <end position="301"/>
    </location>
</feature>
<dbReference type="InterPro" id="IPR036188">
    <property type="entry name" value="FAD/NAD-bd_sf"/>
</dbReference>
<keyword evidence="2" id="KW-0285">Flavoprotein</keyword>
<reference evidence="7 8" key="1">
    <citation type="submission" date="2015-03" db="EMBL/GenBank/DDBJ databases">
        <authorList>
            <person name="Urmite Genomes"/>
        </authorList>
    </citation>
    <scope>NUCLEOTIDE SEQUENCE [LARGE SCALE GENOMIC DNA]</scope>
    <source>
        <strain evidence="7 8">CSUR P1491</strain>
    </source>
</reference>
<dbReference type="InterPro" id="IPR016156">
    <property type="entry name" value="FAD/NAD-linked_Rdtase_dimer_sf"/>
</dbReference>
<name>A0A0E3WE71_MYCLN</name>
<evidence type="ECO:0000313" key="8">
    <source>
        <dbReference type="Proteomes" id="UP000199251"/>
    </source>
</evidence>
<dbReference type="Pfam" id="PF14759">
    <property type="entry name" value="Reductase_C"/>
    <property type="match status" value="1"/>
</dbReference>
<evidence type="ECO:0000256" key="3">
    <source>
        <dbReference type="ARBA" id="ARBA00022827"/>
    </source>
</evidence>
<feature type="domain" description="Reductase C-terminal" evidence="6">
    <location>
        <begin position="320"/>
        <end position="402"/>
    </location>
</feature>
<organism evidence="7 8">
    <name type="scientific">Mycobacterium lentiflavum</name>
    <dbReference type="NCBI Taxonomy" id="141349"/>
    <lineage>
        <taxon>Bacteria</taxon>
        <taxon>Bacillati</taxon>
        <taxon>Actinomycetota</taxon>
        <taxon>Actinomycetes</taxon>
        <taxon>Mycobacteriales</taxon>
        <taxon>Mycobacteriaceae</taxon>
        <taxon>Mycobacterium</taxon>
        <taxon>Mycobacterium simiae complex</taxon>
    </lineage>
</organism>
<dbReference type="GO" id="GO:0016651">
    <property type="term" value="F:oxidoreductase activity, acting on NAD(P)H"/>
    <property type="evidence" value="ECO:0007669"/>
    <property type="project" value="TreeGrafter"/>
</dbReference>
<dbReference type="PANTHER" id="PTHR43557:SF2">
    <property type="entry name" value="RIESKE DOMAIN-CONTAINING PROTEIN-RELATED"/>
    <property type="match status" value="1"/>
</dbReference>
<dbReference type="SUPFAM" id="SSF55424">
    <property type="entry name" value="FAD/NAD-linked reductases, dimerisation (C-terminal) domain"/>
    <property type="match status" value="1"/>
</dbReference>
<keyword evidence="3" id="KW-0274">FAD</keyword>
<dbReference type="SUPFAM" id="SSF51905">
    <property type="entry name" value="FAD/NAD(P)-binding domain"/>
    <property type="match status" value="1"/>
</dbReference>
<dbReference type="Proteomes" id="UP000199251">
    <property type="component" value="Unassembled WGS sequence"/>
</dbReference>
<dbReference type="PRINTS" id="PR00368">
    <property type="entry name" value="FADPNR"/>
</dbReference>
<evidence type="ECO:0000313" key="7">
    <source>
        <dbReference type="EMBL" id="CQD23951.1"/>
    </source>
</evidence>
<dbReference type="PRINTS" id="PR00411">
    <property type="entry name" value="PNDRDTASEI"/>
</dbReference>
<evidence type="ECO:0000256" key="2">
    <source>
        <dbReference type="ARBA" id="ARBA00022630"/>
    </source>
</evidence>
<dbReference type="Gene3D" id="3.30.390.30">
    <property type="match status" value="1"/>
</dbReference>
<dbReference type="InterPro" id="IPR023753">
    <property type="entry name" value="FAD/NAD-binding_dom"/>
</dbReference>
<protein>
    <submittedName>
        <fullName evidence="7">FAD-dependent pyridine nucleotide-disulfide oxidoreductase</fullName>
    </submittedName>
</protein>
<dbReference type="OrthoDB" id="4213189at2"/>
<dbReference type="RefSeq" id="WP_090609776.1">
    <property type="nucleotide sequence ID" value="NZ_CTEE01000002.1"/>
</dbReference>
<dbReference type="STRING" id="141349.BN1232_05963"/>
<evidence type="ECO:0000259" key="5">
    <source>
        <dbReference type="Pfam" id="PF07992"/>
    </source>
</evidence>
<dbReference type="EMBL" id="CTEE01000002">
    <property type="protein sequence ID" value="CQD23951.1"/>
    <property type="molecule type" value="Genomic_DNA"/>
</dbReference>
<sequence length="409" mass="43611">MGETVLVVGAGQAGAQVVASLRQEGFDGQIILIGDEPVLPYQRPPLSKGYLAGKLPLHRVFLRPAEFYQQARVEVILGARVVGLDTNGRHARLTDGRDIAFDRLVLATGGRPRPLGCPGADHQAVLYLRTVADVDKIRVHFRPGVRLALVGGGYIGLEIAAVAVDLGLTVTVLEAEATVLARVACPAVAGFFEDIHRKAGVEVRCATAVARIEEGPTSLRIILDNGASIDADVVVVGIGLLPNVELASAAGLRCQNGIVVDSQCQTSAAGIYAAGDCTQYTSPIYDRPLHLESVNNAIEQAKTAAATICGKDKPFTQVPWFWSDQYDIKLQTAGVSHFHDEVIIRGDPNTASFAAFYLQAGKLLAVDAINRPREFMAAKPLIAQRAVIEPDRLADDVLSTRPFAGLVNT</sequence>
<dbReference type="Gene3D" id="3.50.50.60">
    <property type="entry name" value="FAD/NAD(P)-binding domain"/>
    <property type="match status" value="2"/>
</dbReference>
<dbReference type="AlphaFoldDB" id="A0A0E3WE71"/>
<dbReference type="PANTHER" id="PTHR43557">
    <property type="entry name" value="APOPTOSIS-INDUCING FACTOR 1"/>
    <property type="match status" value="1"/>
</dbReference>
<evidence type="ECO:0000256" key="1">
    <source>
        <dbReference type="ARBA" id="ARBA00001974"/>
    </source>
</evidence>
<proteinExistence type="predicted"/>
<gene>
    <name evidence="7" type="ORF">BN1232_05963</name>
</gene>
<dbReference type="InterPro" id="IPR050446">
    <property type="entry name" value="FAD-oxidoreductase/Apoptosis"/>
</dbReference>
<dbReference type="GO" id="GO:0005737">
    <property type="term" value="C:cytoplasm"/>
    <property type="evidence" value="ECO:0007669"/>
    <property type="project" value="TreeGrafter"/>
</dbReference>
<dbReference type="InterPro" id="IPR028202">
    <property type="entry name" value="Reductase_C"/>
</dbReference>
<evidence type="ECO:0000259" key="6">
    <source>
        <dbReference type="Pfam" id="PF14759"/>
    </source>
</evidence>
<dbReference type="Pfam" id="PF07992">
    <property type="entry name" value="Pyr_redox_2"/>
    <property type="match status" value="1"/>
</dbReference>